<reference evidence="3" key="1">
    <citation type="journal article" date="2019" name="Int. J. Syst. Evol. Microbiol.">
        <title>The Global Catalogue of Microorganisms (GCM) 10K type strain sequencing project: providing services to taxonomists for standard genome sequencing and annotation.</title>
        <authorList>
            <consortium name="The Broad Institute Genomics Platform"/>
            <consortium name="The Broad Institute Genome Sequencing Center for Infectious Disease"/>
            <person name="Wu L."/>
            <person name="Ma J."/>
        </authorList>
    </citation>
    <scope>NUCLEOTIDE SEQUENCE [LARGE SCALE GENOMIC DNA]</scope>
    <source>
        <strain evidence="3">JCM 18285</strain>
    </source>
</reference>
<keyword evidence="1" id="KW-1133">Transmembrane helix</keyword>
<protein>
    <recommendedName>
        <fullName evidence="4">Glycine zipper family protein</fullName>
    </recommendedName>
</protein>
<keyword evidence="1" id="KW-0472">Membrane</keyword>
<dbReference type="Proteomes" id="UP001501302">
    <property type="component" value="Unassembled WGS sequence"/>
</dbReference>
<evidence type="ECO:0000313" key="2">
    <source>
        <dbReference type="EMBL" id="GAA4949916.1"/>
    </source>
</evidence>
<name>A0ABP9GPL2_9FLAO</name>
<organism evidence="2 3">
    <name type="scientific">Algibacter agarivorans</name>
    <dbReference type="NCBI Taxonomy" id="1109741"/>
    <lineage>
        <taxon>Bacteria</taxon>
        <taxon>Pseudomonadati</taxon>
        <taxon>Bacteroidota</taxon>
        <taxon>Flavobacteriia</taxon>
        <taxon>Flavobacteriales</taxon>
        <taxon>Flavobacteriaceae</taxon>
        <taxon>Algibacter</taxon>
    </lineage>
</organism>
<dbReference type="RefSeq" id="WP_345192371.1">
    <property type="nucleotide sequence ID" value="NZ_BAABJJ010000035.1"/>
</dbReference>
<evidence type="ECO:0008006" key="4">
    <source>
        <dbReference type="Google" id="ProtNLM"/>
    </source>
</evidence>
<proteinExistence type="predicted"/>
<keyword evidence="1" id="KW-0812">Transmembrane</keyword>
<keyword evidence="3" id="KW-1185">Reference proteome</keyword>
<gene>
    <name evidence="2" type="ORF">GCM10023314_24100</name>
</gene>
<feature type="transmembrane region" description="Helical" evidence="1">
    <location>
        <begin position="91"/>
        <end position="111"/>
    </location>
</feature>
<feature type="transmembrane region" description="Helical" evidence="1">
    <location>
        <begin position="117"/>
        <end position="133"/>
    </location>
</feature>
<evidence type="ECO:0000256" key="1">
    <source>
        <dbReference type="SAM" id="Phobius"/>
    </source>
</evidence>
<sequence length="150" mass="16850">MNIIEALGFFEKQLKETDKKREIKIYRSFISILSNLKSRGLSENQLLSIENEIEILNLKSNPENKRKYFSKKLNAFKTYLKKEFSLISEGYYTAIGMSLGMCFGVAFGTSLGASGNSIGLALGMLIGLVIGRAKDLEAEKQNRVLRTKIN</sequence>
<evidence type="ECO:0000313" key="3">
    <source>
        <dbReference type="Proteomes" id="UP001501302"/>
    </source>
</evidence>
<dbReference type="EMBL" id="BAABJJ010000035">
    <property type="protein sequence ID" value="GAA4949916.1"/>
    <property type="molecule type" value="Genomic_DNA"/>
</dbReference>
<accession>A0ABP9GPL2</accession>
<comment type="caution">
    <text evidence="2">The sequence shown here is derived from an EMBL/GenBank/DDBJ whole genome shotgun (WGS) entry which is preliminary data.</text>
</comment>